<dbReference type="Proteomes" id="UP000233256">
    <property type="component" value="Unassembled WGS sequence"/>
</dbReference>
<dbReference type="InterPro" id="IPR000241">
    <property type="entry name" value="RlmKL-like_Mtase"/>
</dbReference>
<gene>
    <name evidence="2" type="ORF">CVV64_17690</name>
</gene>
<keyword evidence="2" id="KW-0808">Transferase</keyword>
<sequence length="349" mass="40124">MKNYAILANPGYNRVYFEASKKLSISELSIGLSSMSCKCMDIREHYIAGIFYIAFRTEDELSEADISILSRLSFVYAMFEIIVFHQAEDKTEYLRPIPKPDFRYMDTNISGILKYPGKTNEIFTRLMINVGLFSSRFIHDEIRLLDPVAGKGTTLFEGLICGYNVYGVEIGDKVVNESYHFMKKYLETARYKHVTRVEKISGDKSLATSRFIIDIARNKKEMKENNIRHFEIISGNSAFTDKLFRKNYFNLIVGDLPYGVQHGNVTNQKQSSLTRNPAELLSACLNGWYHVLMPDGVLVLAWNTFVLPRDRFTELLQDAGFSVFNDGVYLEFQHRVDQSINRDIIVAKK</sequence>
<proteinExistence type="predicted"/>
<protein>
    <submittedName>
        <fullName evidence="2">DNA methylase</fullName>
    </submittedName>
</protein>
<organism evidence="2 3">
    <name type="scientific">Candidatus Wallbacteria bacterium HGW-Wallbacteria-1</name>
    <dbReference type="NCBI Taxonomy" id="2013854"/>
    <lineage>
        <taxon>Bacteria</taxon>
        <taxon>Candidatus Walliibacteriota</taxon>
    </lineage>
</organism>
<keyword evidence="2" id="KW-0489">Methyltransferase</keyword>
<dbReference type="GO" id="GO:0032259">
    <property type="term" value="P:methylation"/>
    <property type="evidence" value="ECO:0007669"/>
    <property type="project" value="UniProtKB-KW"/>
</dbReference>
<accession>A0A2N1PK19</accession>
<name>A0A2N1PK19_9BACT</name>
<dbReference type="Gene3D" id="3.40.50.150">
    <property type="entry name" value="Vaccinia Virus protein VP39"/>
    <property type="match status" value="1"/>
</dbReference>
<evidence type="ECO:0000313" key="2">
    <source>
        <dbReference type="EMBL" id="PKK88676.1"/>
    </source>
</evidence>
<dbReference type="EMBL" id="PGXC01000037">
    <property type="protein sequence ID" value="PKK88676.1"/>
    <property type="molecule type" value="Genomic_DNA"/>
</dbReference>
<evidence type="ECO:0000259" key="1">
    <source>
        <dbReference type="Pfam" id="PF01170"/>
    </source>
</evidence>
<comment type="caution">
    <text evidence="2">The sequence shown here is derived from an EMBL/GenBank/DDBJ whole genome shotgun (WGS) entry which is preliminary data.</text>
</comment>
<dbReference type="AlphaFoldDB" id="A0A2N1PK19"/>
<evidence type="ECO:0000313" key="3">
    <source>
        <dbReference type="Proteomes" id="UP000233256"/>
    </source>
</evidence>
<reference evidence="2 3" key="1">
    <citation type="journal article" date="2017" name="ISME J.">
        <title>Potential for microbial H2 and metal transformations associated with novel bacteria and archaea in deep terrestrial subsurface sediments.</title>
        <authorList>
            <person name="Hernsdorf A.W."/>
            <person name="Amano Y."/>
            <person name="Miyakawa K."/>
            <person name="Ise K."/>
            <person name="Suzuki Y."/>
            <person name="Anantharaman K."/>
            <person name="Probst A."/>
            <person name="Burstein D."/>
            <person name="Thomas B.C."/>
            <person name="Banfield J.F."/>
        </authorList>
    </citation>
    <scope>NUCLEOTIDE SEQUENCE [LARGE SCALE GENOMIC DNA]</scope>
    <source>
        <strain evidence="2">HGW-Wallbacteria-1</strain>
    </source>
</reference>
<dbReference type="GO" id="GO:0008168">
    <property type="term" value="F:methyltransferase activity"/>
    <property type="evidence" value="ECO:0007669"/>
    <property type="project" value="UniProtKB-KW"/>
</dbReference>
<dbReference type="SUPFAM" id="SSF53335">
    <property type="entry name" value="S-adenosyl-L-methionine-dependent methyltransferases"/>
    <property type="match status" value="1"/>
</dbReference>
<dbReference type="Pfam" id="PF01170">
    <property type="entry name" value="UPF0020"/>
    <property type="match status" value="1"/>
</dbReference>
<feature type="domain" description="Ribosomal RNA large subunit methyltransferase K/L-like methyltransferase" evidence="1">
    <location>
        <begin position="139"/>
        <end position="294"/>
    </location>
</feature>
<dbReference type="InterPro" id="IPR029063">
    <property type="entry name" value="SAM-dependent_MTases_sf"/>
</dbReference>